<name>A0A383E5D2_9ZZZZ</name>
<dbReference type="Gene3D" id="3.40.50.280">
    <property type="entry name" value="Cobalamin-binding domain"/>
    <property type="match status" value="1"/>
</dbReference>
<feature type="domain" description="B12-binding" evidence="1">
    <location>
        <begin position="11"/>
        <end position="144"/>
    </location>
</feature>
<dbReference type="GO" id="GO:0031419">
    <property type="term" value="F:cobalamin binding"/>
    <property type="evidence" value="ECO:0007669"/>
    <property type="project" value="InterPro"/>
</dbReference>
<sequence length="183" mass="20705">MDSQIRIFLADLTYNTVSLATEVFPLNVGFIASYCNKQFGDRIEITLFKYIDELDKAINDNPPDILGLSNYCWNHKVGAELFGMLKKINPFAVTVWGGPNFPLDMPSQHEFMKQYPQADMYIPVEGELSFANIVERVLECESKEAIHNIISETPIDGVISRDINGNLQYSNPAARIKELDEIP</sequence>
<protein>
    <recommendedName>
        <fullName evidence="1">B12-binding domain-containing protein</fullName>
    </recommendedName>
</protein>
<dbReference type="PROSITE" id="PS51332">
    <property type="entry name" value="B12_BINDING"/>
    <property type="match status" value="1"/>
</dbReference>
<dbReference type="GO" id="GO:0046872">
    <property type="term" value="F:metal ion binding"/>
    <property type="evidence" value="ECO:0007669"/>
    <property type="project" value="InterPro"/>
</dbReference>
<evidence type="ECO:0000313" key="2">
    <source>
        <dbReference type="EMBL" id="SVE51809.1"/>
    </source>
</evidence>
<accession>A0A383E5D2</accession>
<proteinExistence type="predicted"/>
<organism evidence="2">
    <name type="scientific">marine metagenome</name>
    <dbReference type="NCBI Taxonomy" id="408172"/>
    <lineage>
        <taxon>unclassified sequences</taxon>
        <taxon>metagenomes</taxon>
        <taxon>ecological metagenomes</taxon>
    </lineage>
</organism>
<gene>
    <name evidence="2" type="ORF">METZ01_LOCUS504663</name>
</gene>
<feature type="non-terminal residue" evidence="2">
    <location>
        <position position="183"/>
    </location>
</feature>
<dbReference type="InterPro" id="IPR006158">
    <property type="entry name" value="Cobalamin-bd"/>
</dbReference>
<dbReference type="AlphaFoldDB" id="A0A383E5D2"/>
<reference evidence="2" key="1">
    <citation type="submission" date="2018-05" db="EMBL/GenBank/DDBJ databases">
        <authorList>
            <person name="Lanie J.A."/>
            <person name="Ng W.-L."/>
            <person name="Kazmierczak K.M."/>
            <person name="Andrzejewski T.M."/>
            <person name="Davidsen T.M."/>
            <person name="Wayne K.J."/>
            <person name="Tettelin H."/>
            <person name="Glass J.I."/>
            <person name="Rusch D."/>
            <person name="Podicherti R."/>
            <person name="Tsui H.-C.T."/>
            <person name="Winkler M.E."/>
        </authorList>
    </citation>
    <scope>NUCLEOTIDE SEQUENCE</scope>
</reference>
<dbReference type="EMBL" id="UINC01222853">
    <property type="protein sequence ID" value="SVE51809.1"/>
    <property type="molecule type" value="Genomic_DNA"/>
</dbReference>
<evidence type="ECO:0000259" key="1">
    <source>
        <dbReference type="PROSITE" id="PS51332"/>
    </source>
</evidence>